<evidence type="ECO:0000313" key="4">
    <source>
        <dbReference type="Proteomes" id="UP001295423"/>
    </source>
</evidence>
<feature type="region of interest" description="Disordered" evidence="1">
    <location>
        <begin position="271"/>
        <end position="291"/>
    </location>
</feature>
<dbReference type="EMBL" id="CAKOGP040002413">
    <property type="protein sequence ID" value="CAJ1968940.1"/>
    <property type="molecule type" value="Genomic_DNA"/>
</dbReference>
<proteinExistence type="predicted"/>
<dbReference type="SUPFAM" id="SSF53098">
    <property type="entry name" value="Ribonuclease H-like"/>
    <property type="match status" value="1"/>
</dbReference>
<evidence type="ECO:0000313" key="3">
    <source>
        <dbReference type="EMBL" id="CAJ1968940.1"/>
    </source>
</evidence>
<dbReference type="PANTHER" id="PTHR47765:SF2">
    <property type="entry name" value="EXONUCLEASE MUT-7 HOMOLOG"/>
    <property type="match status" value="1"/>
</dbReference>
<feature type="region of interest" description="Disordered" evidence="1">
    <location>
        <begin position="323"/>
        <end position="344"/>
    </location>
</feature>
<feature type="region of interest" description="Disordered" evidence="1">
    <location>
        <begin position="1"/>
        <end position="25"/>
    </location>
</feature>
<dbReference type="Proteomes" id="UP001295423">
    <property type="component" value="Unassembled WGS sequence"/>
</dbReference>
<feature type="domain" description="3'-5' exonuclease" evidence="2">
    <location>
        <begin position="510"/>
        <end position="692"/>
    </location>
</feature>
<name>A0AAD2GCQ4_9STRA</name>
<accession>A0AAD2GCQ4</accession>
<dbReference type="Pfam" id="PF01612">
    <property type="entry name" value="DNA_pol_A_exo1"/>
    <property type="match status" value="1"/>
</dbReference>
<evidence type="ECO:0000259" key="2">
    <source>
        <dbReference type="Pfam" id="PF01612"/>
    </source>
</evidence>
<feature type="compositionally biased region" description="Low complexity" evidence="1">
    <location>
        <begin position="230"/>
        <end position="239"/>
    </location>
</feature>
<comment type="caution">
    <text evidence="3">The sequence shown here is derived from an EMBL/GenBank/DDBJ whole genome shotgun (WGS) entry which is preliminary data.</text>
</comment>
<dbReference type="InterPro" id="IPR002562">
    <property type="entry name" value="3'-5'_exonuclease_dom"/>
</dbReference>
<sequence>MAITAHESTVSEDASVDGSMPMPHDMSSQAINQLHQEIISLQAQKGDSIRLLDKAQVSAIPDNGLHHINSIVWELERPTEDGSFSSSDRPFVLTILSQNDRVDRAKLQEVFDQASNGDSNRFFPANTRLKLAPSDELPSICGFPSGSVPPLGLTPSPQLVLVEEALVKYISSMSNRNMMLIGGGGTPNQSTVLPLQTLLAGMVSNVRTGSFRRTSDVSTITDSASHLNGSSPAPQSSISSRKWKPFFCVEPPDTEEAMAILQGKDSRKANHSEYYTGNANDSSNSDETSNLSPQAFTAIGMISGVRRIARQLVFADFSPPPQYHTKHDDEFHDQNEEDDRPWRNPRTKEDMAVQLVLGKTIMNNLGEEDGEVALRMLKKNQLILVHGLTNVDNLNSLLNWTSKMSLDVRVTDYQVLQPAQDEVAPKKSDVGFQWEQGWTGNKRIPKRSKYVAAKEKVAEPSDPNMELLQLKDLYDENEKPVVIADSTASVEGMHRDISKWLEDNPELNGFVGIDCEWKPTFLAAQGEPQPVLLMQVCVHPIRKIYLLDLQTLLRPFMSKGSPKTDFEDAVSGVLETLFQEKRLIKTGFKVLNDFRRLSASYPHMTEFHEIHSVVELSRTAMRVLQLTKRANIAAKSTSSLAKMSEFFLKKSLDKTEQTSDWSSRPMTLSQIEYAALDAIITPYLLEHLLSLVEGTIDQFPTLGRWENDTAFADAIKSWKMIVLNHSDDSVAIRRLNAQRTVGSSFVLAQSWTTGDEPPKEPNAPDDDKAPFVDVHGMTRIPSPTVSIPHDFLERVMARLIGERVSKSKDGCLSELLANQAILDLPNHRLDFPQRAGYVEFANAVALFVTMPFRPGQLRKYPNDWIYDGTALSWFIHDDEWKNGSSRLATKMLGTNDQTEASIILFVRRGKEPFVCCGRCSAEFRANEDVRFGNVLKVTLHLKEHDKLLSSGDFQNLQYM</sequence>
<dbReference type="PANTHER" id="PTHR47765">
    <property type="entry name" value="3'-5' EXONUCLEASE DOMAIN-CONTAINING PROTEIN"/>
    <property type="match status" value="1"/>
</dbReference>
<reference evidence="3" key="1">
    <citation type="submission" date="2023-08" db="EMBL/GenBank/DDBJ databases">
        <authorList>
            <person name="Audoor S."/>
            <person name="Bilcke G."/>
        </authorList>
    </citation>
    <scope>NUCLEOTIDE SEQUENCE</scope>
</reference>
<feature type="compositionally biased region" description="Polar residues" evidence="1">
    <location>
        <begin position="217"/>
        <end position="229"/>
    </location>
</feature>
<dbReference type="InterPro" id="IPR036754">
    <property type="entry name" value="YbaK/aa-tRNA-synt-asso_dom_sf"/>
</dbReference>
<organism evidence="3 4">
    <name type="scientific">Cylindrotheca closterium</name>
    <dbReference type="NCBI Taxonomy" id="2856"/>
    <lineage>
        <taxon>Eukaryota</taxon>
        <taxon>Sar</taxon>
        <taxon>Stramenopiles</taxon>
        <taxon>Ochrophyta</taxon>
        <taxon>Bacillariophyta</taxon>
        <taxon>Bacillariophyceae</taxon>
        <taxon>Bacillariophycidae</taxon>
        <taxon>Bacillariales</taxon>
        <taxon>Bacillariaceae</taxon>
        <taxon>Cylindrotheca</taxon>
    </lineage>
</organism>
<dbReference type="InterPro" id="IPR012337">
    <property type="entry name" value="RNaseH-like_sf"/>
</dbReference>
<dbReference type="GO" id="GO:0002161">
    <property type="term" value="F:aminoacyl-tRNA deacylase activity"/>
    <property type="evidence" value="ECO:0007669"/>
    <property type="project" value="InterPro"/>
</dbReference>
<protein>
    <recommendedName>
        <fullName evidence="2">3'-5' exonuclease domain-containing protein</fullName>
    </recommendedName>
</protein>
<dbReference type="SUPFAM" id="SSF55826">
    <property type="entry name" value="YbaK/ProRS associated domain"/>
    <property type="match status" value="1"/>
</dbReference>
<dbReference type="AlphaFoldDB" id="A0AAD2GCQ4"/>
<feature type="compositionally biased region" description="Basic and acidic residues" evidence="1">
    <location>
        <begin position="325"/>
        <end position="344"/>
    </location>
</feature>
<feature type="region of interest" description="Disordered" evidence="1">
    <location>
        <begin position="217"/>
        <end position="239"/>
    </location>
</feature>
<keyword evidence="4" id="KW-1185">Reference proteome</keyword>
<dbReference type="GO" id="GO:0003676">
    <property type="term" value="F:nucleic acid binding"/>
    <property type="evidence" value="ECO:0007669"/>
    <property type="project" value="InterPro"/>
</dbReference>
<dbReference type="Gene3D" id="3.90.960.10">
    <property type="entry name" value="YbaK/aminoacyl-tRNA synthetase-associated domain"/>
    <property type="match status" value="1"/>
</dbReference>
<dbReference type="InterPro" id="IPR036397">
    <property type="entry name" value="RNaseH_sf"/>
</dbReference>
<feature type="compositionally biased region" description="Polar residues" evidence="1">
    <location>
        <begin position="273"/>
        <end position="291"/>
    </location>
</feature>
<evidence type="ECO:0000256" key="1">
    <source>
        <dbReference type="SAM" id="MobiDB-lite"/>
    </source>
</evidence>
<dbReference type="InterPro" id="IPR052408">
    <property type="entry name" value="Exonuclease_MUT-7-like"/>
</dbReference>
<feature type="compositionally biased region" description="Polar residues" evidence="1">
    <location>
        <begin position="1"/>
        <end position="12"/>
    </location>
</feature>
<dbReference type="Gene3D" id="3.30.420.10">
    <property type="entry name" value="Ribonuclease H-like superfamily/Ribonuclease H"/>
    <property type="match status" value="1"/>
</dbReference>
<gene>
    <name evidence="3" type="ORF">CYCCA115_LOCUS23471</name>
</gene>
<dbReference type="GO" id="GO:0008408">
    <property type="term" value="F:3'-5' exonuclease activity"/>
    <property type="evidence" value="ECO:0007669"/>
    <property type="project" value="InterPro"/>
</dbReference>